<name>A0A0E9PAP3_ANGAN</name>
<organism evidence="1">
    <name type="scientific">Anguilla anguilla</name>
    <name type="common">European freshwater eel</name>
    <name type="synonym">Muraena anguilla</name>
    <dbReference type="NCBI Taxonomy" id="7936"/>
    <lineage>
        <taxon>Eukaryota</taxon>
        <taxon>Metazoa</taxon>
        <taxon>Chordata</taxon>
        <taxon>Craniata</taxon>
        <taxon>Vertebrata</taxon>
        <taxon>Euteleostomi</taxon>
        <taxon>Actinopterygii</taxon>
        <taxon>Neopterygii</taxon>
        <taxon>Teleostei</taxon>
        <taxon>Anguilliformes</taxon>
        <taxon>Anguillidae</taxon>
        <taxon>Anguilla</taxon>
    </lineage>
</organism>
<accession>A0A0E9PAP3</accession>
<reference evidence="1" key="1">
    <citation type="submission" date="2014-11" db="EMBL/GenBank/DDBJ databases">
        <authorList>
            <person name="Amaro Gonzalez C."/>
        </authorList>
    </citation>
    <scope>NUCLEOTIDE SEQUENCE</scope>
</reference>
<dbReference type="AlphaFoldDB" id="A0A0E9PAP3"/>
<evidence type="ECO:0000313" key="1">
    <source>
        <dbReference type="EMBL" id="JAH01332.1"/>
    </source>
</evidence>
<proteinExistence type="predicted"/>
<dbReference type="EMBL" id="GBXM01107245">
    <property type="protein sequence ID" value="JAH01332.1"/>
    <property type="molecule type" value="Transcribed_RNA"/>
</dbReference>
<sequence>MTNRCSQPMNFVLDKLEYVHTYLLSPSYQSHKPKLAQCFYFKHD</sequence>
<reference evidence="1" key="2">
    <citation type="journal article" date="2015" name="Fish Shellfish Immunol.">
        <title>Early steps in the European eel (Anguilla anguilla)-Vibrio vulnificus interaction in the gills: Role of the RtxA13 toxin.</title>
        <authorList>
            <person name="Callol A."/>
            <person name="Pajuelo D."/>
            <person name="Ebbesson L."/>
            <person name="Teles M."/>
            <person name="MacKenzie S."/>
            <person name="Amaro C."/>
        </authorList>
    </citation>
    <scope>NUCLEOTIDE SEQUENCE</scope>
</reference>
<protein>
    <submittedName>
        <fullName evidence="1">Uncharacterized protein</fullName>
    </submittedName>
</protein>